<dbReference type="InterPro" id="IPR026960">
    <property type="entry name" value="RVT-Znf"/>
</dbReference>
<dbReference type="GO" id="GO:0003676">
    <property type="term" value="F:nucleic acid binding"/>
    <property type="evidence" value="ECO:0007669"/>
    <property type="project" value="InterPro"/>
</dbReference>
<protein>
    <submittedName>
        <fullName evidence="3">Ribonuclease H</fullName>
    </submittedName>
</protein>
<reference evidence="3" key="1">
    <citation type="submission" date="2020-09" db="EMBL/GenBank/DDBJ databases">
        <title>Genome-Enabled Discovery of Anthraquinone Biosynthesis in Senna tora.</title>
        <authorList>
            <person name="Kang S.-H."/>
            <person name="Pandey R.P."/>
            <person name="Lee C.-M."/>
            <person name="Sim J.-S."/>
            <person name="Jeong J.-T."/>
            <person name="Choi B.-S."/>
            <person name="Jung M."/>
            <person name="Ginzburg D."/>
            <person name="Zhao K."/>
            <person name="Won S.Y."/>
            <person name="Oh T.-J."/>
            <person name="Yu Y."/>
            <person name="Kim N.-H."/>
            <person name="Lee O.R."/>
            <person name="Lee T.-H."/>
            <person name="Bashyal P."/>
            <person name="Kim T.-S."/>
            <person name="Lee W.-H."/>
            <person name="Kawkins C."/>
            <person name="Kim C.-K."/>
            <person name="Kim J.S."/>
            <person name="Ahn B.O."/>
            <person name="Rhee S.Y."/>
            <person name="Sohng J.K."/>
        </authorList>
    </citation>
    <scope>NUCLEOTIDE SEQUENCE</scope>
    <source>
        <tissue evidence="3">Leaf</tissue>
    </source>
</reference>
<dbReference type="Pfam" id="PF13456">
    <property type="entry name" value="RVT_3"/>
    <property type="match status" value="1"/>
</dbReference>
<feature type="domain" description="Reverse transcriptase zinc-binding" evidence="2">
    <location>
        <begin position="120"/>
        <end position="215"/>
    </location>
</feature>
<keyword evidence="4" id="KW-1185">Reference proteome</keyword>
<organism evidence="3 4">
    <name type="scientific">Senna tora</name>
    <dbReference type="NCBI Taxonomy" id="362788"/>
    <lineage>
        <taxon>Eukaryota</taxon>
        <taxon>Viridiplantae</taxon>
        <taxon>Streptophyta</taxon>
        <taxon>Embryophyta</taxon>
        <taxon>Tracheophyta</taxon>
        <taxon>Spermatophyta</taxon>
        <taxon>Magnoliopsida</taxon>
        <taxon>eudicotyledons</taxon>
        <taxon>Gunneridae</taxon>
        <taxon>Pentapetalae</taxon>
        <taxon>rosids</taxon>
        <taxon>fabids</taxon>
        <taxon>Fabales</taxon>
        <taxon>Fabaceae</taxon>
        <taxon>Caesalpinioideae</taxon>
        <taxon>Cassia clade</taxon>
        <taxon>Senna</taxon>
    </lineage>
</organism>
<comment type="caution">
    <text evidence="3">The sequence shown here is derived from an EMBL/GenBank/DDBJ whole genome shotgun (WGS) entry which is preliminary data.</text>
</comment>
<dbReference type="InterPro" id="IPR053151">
    <property type="entry name" value="RNase_H-like"/>
</dbReference>
<dbReference type="OrthoDB" id="1749408at2759"/>
<dbReference type="AlphaFoldDB" id="A0A834W7X3"/>
<dbReference type="GO" id="GO:0004523">
    <property type="term" value="F:RNA-DNA hybrid ribonuclease activity"/>
    <property type="evidence" value="ECO:0007669"/>
    <property type="project" value="InterPro"/>
</dbReference>
<dbReference type="PANTHER" id="PTHR47723:SF19">
    <property type="entry name" value="POLYNUCLEOTIDYL TRANSFERASE, RIBONUCLEASE H-LIKE SUPERFAMILY PROTEIN"/>
    <property type="match status" value="1"/>
</dbReference>
<dbReference type="EMBL" id="JAAIUW010000011">
    <property type="protein sequence ID" value="KAF7809016.1"/>
    <property type="molecule type" value="Genomic_DNA"/>
</dbReference>
<evidence type="ECO:0000259" key="2">
    <source>
        <dbReference type="Pfam" id="PF13966"/>
    </source>
</evidence>
<name>A0A834W7X3_9FABA</name>
<evidence type="ECO:0000259" key="1">
    <source>
        <dbReference type="Pfam" id="PF13456"/>
    </source>
</evidence>
<dbReference type="CDD" id="cd06222">
    <property type="entry name" value="RNase_H_like"/>
    <property type="match status" value="1"/>
</dbReference>
<evidence type="ECO:0000313" key="4">
    <source>
        <dbReference type="Proteomes" id="UP000634136"/>
    </source>
</evidence>
<proteinExistence type="predicted"/>
<dbReference type="PANTHER" id="PTHR47723">
    <property type="entry name" value="OS05G0353850 PROTEIN"/>
    <property type="match status" value="1"/>
</dbReference>
<sequence length="395" mass="45461">MNASLGYRPSYTWRSLLAGRDLLDMGLYKSIGDGKTTMVWKDSWILSVKRGELVPLNEEAKIITSVCELLDADGRTWNQQVLDTCFDRITVEKILCIPLNKTHLPDRWAWKGGSNGNFLVKSGYKLAMRESWENMNLTPDLFCDVPTSLWKSVWKLPILSRYKVMFWRACLGIIPTIYELERRGMVINEPCVMCEEKPESAFHLLFECQEVQNVWGMTRFDFSSWTYHNSLLEWMTVEWDRWGREKQCVFVMTIYFIWEARNQRKFVNEVVNLNGVWAKVERRWDEACVAGVRAKGALAGLFRDSEGVIHGAFMASAPALNDSMLVKALAIKKGVEVARQMGVLDLVVESDSRLVIDMLNSNYKICKAARHVTGEQIWQDSLPICINDVCTENFH</sequence>
<dbReference type="InterPro" id="IPR044730">
    <property type="entry name" value="RNase_H-like_dom_plant"/>
</dbReference>
<dbReference type="Proteomes" id="UP000634136">
    <property type="component" value="Unassembled WGS sequence"/>
</dbReference>
<dbReference type="Pfam" id="PF13966">
    <property type="entry name" value="zf-RVT"/>
    <property type="match status" value="1"/>
</dbReference>
<feature type="domain" description="RNase H type-1" evidence="1">
    <location>
        <begin position="291"/>
        <end position="364"/>
    </location>
</feature>
<dbReference type="InterPro" id="IPR002156">
    <property type="entry name" value="RNaseH_domain"/>
</dbReference>
<gene>
    <name evidence="3" type="ORF">G2W53_035759</name>
</gene>
<accession>A0A834W7X3</accession>
<evidence type="ECO:0000313" key="3">
    <source>
        <dbReference type="EMBL" id="KAF7809016.1"/>
    </source>
</evidence>